<keyword evidence="12" id="KW-1185">Reference proteome</keyword>
<dbReference type="PANTHER" id="PTHR12903">
    <property type="entry name" value="MITOCHONDRIAL RIBOSOMAL PROTEIN L24"/>
    <property type="match status" value="1"/>
</dbReference>
<dbReference type="Proteomes" id="UP000437638">
    <property type="component" value="Unassembled WGS sequence"/>
</dbReference>
<dbReference type="GO" id="GO:0006412">
    <property type="term" value="P:translation"/>
    <property type="evidence" value="ECO:0007669"/>
    <property type="project" value="UniProtKB-UniRule"/>
</dbReference>
<dbReference type="InterPro" id="IPR057264">
    <property type="entry name" value="Ribosomal_uL24_C"/>
</dbReference>
<keyword evidence="2 8" id="KW-0699">rRNA-binding</keyword>
<dbReference type="InterPro" id="IPR005825">
    <property type="entry name" value="Ribosomal_uL24_CS"/>
</dbReference>
<dbReference type="PROSITE" id="PS01108">
    <property type="entry name" value="RIBOSOMAL_L24"/>
    <property type="match status" value="1"/>
</dbReference>
<evidence type="ECO:0000256" key="3">
    <source>
        <dbReference type="ARBA" id="ARBA00022884"/>
    </source>
</evidence>
<evidence type="ECO:0000256" key="2">
    <source>
        <dbReference type="ARBA" id="ARBA00022730"/>
    </source>
</evidence>
<evidence type="ECO:0000256" key="6">
    <source>
        <dbReference type="ARBA" id="ARBA00035206"/>
    </source>
</evidence>
<dbReference type="Pfam" id="PF17136">
    <property type="entry name" value="ribosomal_L24"/>
    <property type="match status" value="1"/>
</dbReference>
<comment type="caution">
    <text evidence="11">The sequence shown here is derived from an EMBL/GenBank/DDBJ whole genome shotgun (WGS) entry which is preliminary data.</text>
</comment>
<dbReference type="Gene3D" id="2.30.30.30">
    <property type="match status" value="1"/>
</dbReference>
<dbReference type="AlphaFoldDB" id="A0A7X3H207"/>
<evidence type="ECO:0000313" key="11">
    <source>
        <dbReference type="EMBL" id="MWJ28894.1"/>
    </source>
</evidence>
<protein>
    <recommendedName>
        <fullName evidence="6 8">Large ribosomal subunit protein uL24</fullName>
    </recommendedName>
</protein>
<keyword evidence="3 8" id="KW-0694">RNA-binding</keyword>
<accession>A0A7X3H207</accession>
<evidence type="ECO:0000259" key="10">
    <source>
        <dbReference type="SMART" id="SM00739"/>
    </source>
</evidence>
<organism evidence="11 12">
    <name type="scientific">Vreelandella zhuhanensis</name>
    <dbReference type="NCBI Taxonomy" id="2684210"/>
    <lineage>
        <taxon>Bacteria</taxon>
        <taxon>Pseudomonadati</taxon>
        <taxon>Pseudomonadota</taxon>
        <taxon>Gammaproteobacteria</taxon>
        <taxon>Oceanospirillales</taxon>
        <taxon>Halomonadaceae</taxon>
        <taxon>Vreelandella</taxon>
    </lineage>
</organism>
<dbReference type="Pfam" id="PF00467">
    <property type="entry name" value="KOW"/>
    <property type="match status" value="1"/>
</dbReference>
<dbReference type="NCBIfam" id="TIGR01079">
    <property type="entry name" value="rplX_bact"/>
    <property type="match status" value="1"/>
</dbReference>
<dbReference type="SMART" id="SM00739">
    <property type="entry name" value="KOW"/>
    <property type="match status" value="1"/>
</dbReference>
<gene>
    <name evidence="8 11" type="primary">rplX</name>
    <name evidence="11" type="ORF">GPM19_11930</name>
</gene>
<dbReference type="InterPro" id="IPR005824">
    <property type="entry name" value="KOW"/>
</dbReference>
<dbReference type="GO" id="GO:0003735">
    <property type="term" value="F:structural constituent of ribosome"/>
    <property type="evidence" value="ECO:0007669"/>
    <property type="project" value="InterPro"/>
</dbReference>
<comment type="similarity">
    <text evidence="1 8 9">Belongs to the universal ribosomal protein uL24 family.</text>
</comment>
<reference evidence="11 12" key="1">
    <citation type="submission" date="2019-12" db="EMBL/GenBank/DDBJ databases">
        <title>Halomonas rutogse sp. nov. isolated from two lakes on Tibetan Plateau.</title>
        <authorList>
            <person name="Gao P."/>
        </authorList>
    </citation>
    <scope>NUCLEOTIDE SEQUENCE [LARGE SCALE GENOMIC DNA]</scope>
    <source>
        <strain evidence="11 12">ZH2S</strain>
    </source>
</reference>
<dbReference type="FunFam" id="2.30.30.30:FF:000004">
    <property type="entry name" value="50S ribosomal protein L24"/>
    <property type="match status" value="1"/>
</dbReference>
<sequence length="104" mass="11488">MQKIKRDDEVIVIAGKDKGKRGTIKRVLENRFVVSGVNMIKRHTKPNPTAGNQGGIVEREAPIHASNVAIFNSETGKADRVGFQVKEDGTKVRIYKSTQTQIDA</sequence>
<dbReference type="GO" id="GO:0005840">
    <property type="term" value="C:ribosome"/>
    <property type="evidence" value="ECO:0007669"/>
    <property type="project" value="UniProtKB-KW"/>
</dbReference>
<evidence type="ECO:0000256" key="4">
    <source>
        <dbReference type="ARBA" id="ARBA00022980"/>
    </source>
</evidence>
<comment type="function">
    <text evidence="7 8">One of the proteins that surrounds the polypeptide exit tunnel on the outside of the subunit.</text>
</comment>
<comment type="subunit">
    <text evidence="8">Part of the 50S ribosomal subunit.</text>
</comment>
<evidence type="ECO:0000313" key="12">
    <source>
        <dbReference type="Proteomes" id="UP000437638"/>
    </source>
</evidence>
<evidence type="ECO:0000256" key="9">
    <source>
        <dbReference type="RuleBase" id="RU003477"/>
    </source>
</evidence>
<dbReference type="RefSeq" id="WP_160419250.1">
    <property type="nucleotide sequence ID" value="NZ_WTKP01000008.1"/>
</dbReference>
<dbReference type="HAMAP" id="MF_01326_B">
    <property type="entry name" value="Ribosomal_uL24_B"/>
    <property type="match status" value="1"/>
</dbReference>
<evidence type="ECO:0000256" key="8">
    <source>
        <dbReference type="HAMAP-Rule" id="MF_01326"/>
    </source>
</evidence>
<dbReference type="GO" id="GO:0019843">
    <property type="term" value="F:rRNA binding"/>
    <property type="evidence" value="ECO:0007669"/>
    <property type="project" value="UniProtKB-UniRule"/>
</dbReference>
<dbReference type="SUPFAM" id="SSF50104">
    <property type="entry name" value="Translation proteins SH3-like domain"/>
    <property type="match status" value="1"/>
</dbReference>
<evidence type="ECO:0000256" key="5">
    <source>
        <dbReference type="ARBA" id="ARBA00023274"/>
    </source>
</evidence>
<comment type="function">
    <text evidence="8">One of two assembly initiator proteins, it binds directly to the 5'-end of the 23S rRNA, where it nucleates assembly of the 50S subunit.</text>
</comment>
<proteinExistence type="inferred from homology"/>
<feature type="domain" description="KOW" evidence="10">
    <location>
        <begin position="3"/>
        <end position="30"/>
    </location>
</feature>
<evidence type="ECO:0000256" key="1">
    <source>
        <dbReference type="ARBA" id="ARBA00010618"/>
    </source>
</evidence>
<dbReference type="GO" id="GO:1990904">
    <property type="term" value="C:ribonucleoprotein complex"/>
    <property type="evidence" value="ECO:0007669"/>
    <property type="project" value="UniProtKB-KW"/>
</dbReference>
<evidence type="ECO:0000256" key="7">
    <source>
        <dbReference type="ARBA" id="ARBA00058688"/>
    </source>
</evidence>
<dbReference type="CDD" id="cd06089">
    <property type="entry name" value="KOW_RPL26"/>
    <property type="match status" value="1"/>
</dbReference>
<name>A0A7X3H207_9GAMM</name>
<dbReference type="InterPro" id="IPR008991">
    <property type="entry name" value="Translation_prot_SH3-like_sf"/>
</dbReference>
<dbReference type="InterPro" id="IPR041988">
    <property type="entry name" value="Ribosomal_uL24_KOW"/>
</dbReference>
<dbReference type="InterPro" id="IPR014722">
    <property type="entry name" value="Rib_uL2_dom2"/>
</dbReference>
<dbReference type="EMBL" id="WTKP01000008">
    <property type="protein sequence ID" value="MWJ28894.1"/>
    <property type="molecule type" value="Genomic_DNA"/>
</dbReference>
<keyword evidence="5 8" id="KW-0687">Ribonucleoprotein</keyword>
<keyword evidence="4 8" id="KW-0689">Ribosomal protein</keyword>
<dbReference type="InterPro" id="IPR003256">
    <property type="entry name" value="Ribosomal_uL24"/>
</dbReference>